<dbReference type="Pfam" id="PF02239">
    <property type="entry name" value="Cytochrom_D1"/>
    <property type="match status" value="1"/>
</dbReference>
<dbReference type="InterPro" id="IPR003143">
    <property type="entry name" value="Cyt_cd1_C_sf"/>
</dbReference>
<dbReference type="AlphaFoldDB" id="A0A1H6F7B3"/>
<evidence type="ECO:0000313" key="1">
    <source>
        <dbReference type="EMBL" id="SEH04845.1"/>
    </source>
</evidence>
<name>A0A1H6F7B3_9GAMM</name>
<protein>
    <submittedName>
        <fullName evidence="1">Cytochrome D1 heme domain protein</fullName>
    </submittedName>
</protein>
<dbReference type="Proteomes" id="UP000236724">
    <property type="component" value="Unassembled WGS sequence"/>
</dbReference>
<reference evidence="1 2" key="1">
    <citation type="submission" date="2016-10" db="EMBL/GenBank/DDBJ databases">
        <authorList>
            <person name="de Groot N.N."/>
        </authorList>
    </citation>
    <scope>NUCLEOTIDE SEQUENCE [LARGE SCALE GENOMIC DNA]</scope>
    <source>
        <strain evidence="1">MBHS1</strain>
    </source>
</reference>
<dbReference type="SUPFAM" id="SSF51004">
    <property type="entry name" value="C-terminal (heme d1) domain of cytochrome cd1-nitrite reductase"/>
    <property type="match status" value="1"/>
</dbReference>
<keyword evidence="2" id="KW-1185">Reference proteome</keyword>
<dbReference type="Gene3D" id="2.140.10.20">
    <property type="entry name" value="C-terminal (heme d1) domain of cytochrome cd1-nitrite reductase"/>
    <property type="match status" value="1"/>
</dbReference>
<dbReference type="InterPro" id="IPR011048">
    <property type="entry name" value="Haem_d1_sf"/>
</dbReference>
<organism evidence="1 2">
    <name type="scientific">Candidatus Venteria ishoeyi</name>
    <dbReference type="NCBI Taxonomy" id="1899563"/>
    <lineage>
        <taxon>Bacteria</taxon>
        <taxon>Pseudomonadati</taxon>
        <taxon>Pseudomonadota</taxon>
        <taxon>Gammaproteobacteria</taxon>
        <taxon>Thiotrichales</taxon>
        <taxon>Thiotrichaceae</taxon>
        <taxon>Venteria</taxon>
    </lineage>
</organism>
<dbReference type="EMBL" id="FMSV02000126">
    <property type="protein sequence ID" value="SEH04845.1"/>
    <property type="molecule type" value="Genomic_DNA"/>
</dbReference>
<proteinExistence type="predicted"/>
<gene>
    <name evidence="1" type="ORF">MBHS_00697</name>
</gene>
<sequence length="53" mass="5852">MANTPLSVSRDKDGAIIIYDAKTLEEIKRIPMNKPSGKYNVYNKITLSAGTSH</sequence>
<accession>A0A1H6F7B3</accession>
<evidence type="ECO:0000313" key="2">
    <source>
        <dbReference type="Proteomes" id="UP000236724"/>
    </source>
</evidence>